<keyword evidence="6 15" id="KW-0812">Transmembrane</keyword>
<dbReference type="Proteomes" id="UP000030645">
    <property type="component" value="Unassembled WGS sequence"/>
</dbReference>
<proteinExistence type="inferred from homology"/>
<keyword evidence="11 15" id="KW-1133">Transmembrane helix</keyword>
<dbReference type="GO" id="GO:0008270">
    <property type="term" value="F:zinc ion binding"/>
    <property type="evidence" value="ECO:0007669"/>
    <property type="project" value="UniProtKB-KW"/>
</dbReference>
<evidence type="ECO:0000256" key="12">
    <source>
        <dbReference type="ARBA" id="ARBA00023136"/>
    </source>
</evidence>
<feature type="domain" description="RING-type" evidence="16">
    <location>
        <begin position="96"/>
        <end position="138"/>
    </location>
</feature>
<evidence type="ECO:0000256" key="7">
    <source>
        <dbReference type="ARBA" id="ARBA00022723"/>
    </source>
</evidence>
<comment type="subcellular location">
    <subcellularLocation>
        <location evidence="2">Membrane</location>
        <topology evidence="2">Single-pass membrane protein</topology>
    </subcellularLocation>
</comment>
<dbReference type="PROSITE" id="PS50089">
    <property type="entry name" value="ZF_RING_2"/>
    <property type="match status" value="1"/>
</dbReference>
<keyword evidence="18" id="KW-1185">Reference proteome</keyword>
<dbReference type="PANTHER" id="PTHR46913:SF1">
    <property type="entry name" value="RING-H2 FINGER PROTEIN ATL16"/>
    <property type="match status" value="1"/>
</dbReference>
<comment type="pathway">
    <text evidence="3">Protein modification; protein ubiquitination.</text>
</comment>
<dbReference type="KEGG" id="mnt:21394131"/>
<evidence type="ECO:0000313" key="18">
    <source>
        <dbReference type="Proteomes" id="UP000030645"/>
    </source>
</evidence>
<evidence type="ECO:0000256" key="5">
    <source>
        <dbReference type="ARBA" id="ARBA00022679"/>
    </source>
</evidence>
<evidence type="ECO:0000256" key="9">
    <source>
        <dbReference type="ARBA" id="ARBA00022786"/>
    </source>
</evidence>
<dbReference type="SMART" id="SM00184">
    <property type="entry name" value="RING"/>
    <property type="match status" value="1"/>
</dbReference>
<reference evidence="18" key="1">
    <citation type="submission" date="2013-01" db="EMBL/GenBank/DDBJ databases">
        <title>Draft Genome Sequence of a Mulberry Tree, Morus notabilis C.K. Schneid.</title>
        <authorList>
            <person name="He N."/>
            <person name="Zhao S."/>
        </authorList>
    </citation>
    <scope>NUCLEOTIDE SEQUENCE</scope>
</reference>
<dbReference type="SUPFAM" id="SSF57850">
    <property type="entry name" value="RING/U-box"/>
    <property type="match status" value="1"/>
</dbReference>
<evidence type="ECO:0000256" key="11">
    <source>
        <dbReference type="ARBA" id="ARBA00022989"/>
    </source>
</evidence>
<evidence type="ECO:0000256" key="14">
    <source>
        <dbReference type="PROSITE-ProRule" id="PRU00175"/>
    </source>
</evidence>
<dbReference type="OrthoDB" id="9984778at2759"/>
<organism evidence="17 18">
    <name type="scientific">Morus notabilis</name>
    <dbReference type="NCBI Taxonomy" id="981085"/>
    <lineage>
        <taxon>Eukaryota</taxon>
        <taxon>Viridiplantae</taxon>
        <taxon>Streptophyta</taxon>
        <taxon>Embryophyta</taxon>
        <taxon>Tracheophyta</taxon>
        <taxon>Spermatophyta</taxon>
        <taxon>Magnoliopsida</taxon>
        <taxon>eudicotyledons</taxon>
        <taxon>Gunneridae</taxon>
        <taxon>Pentapetalae</taxon>
        <taxon>rosids</taxon>
        <taxon>fabids</taxon>
        <taxon>Rosales</taxon>
        <taxon>Moraceae</taxon>
        <taxon>Moreae</taxon>
        <taxon>Morus</taxon>
    </lineage>
</organism>
<comment type="similarity">
    <text evidence="13">Belongs to the RING-type zinc finger family. ATL subfamily.</text>
</comment>
<keyword evidence="8 14" id="KW-0863">Zinc-finger</keyword>
<keyword evidence="10" id="KW-0862">Zinc</keyword>
<evidence type="ECO:0000256" key="1">
    <source>
        <dbReference type="ARBA" id="ARBA00000900"/>
    </source>
</evidence>
<evidence type="ECO:0000256" key="15">
    <source>
        <dbReference type="SAM" id="Phobius"/>
    </source>
</evidence>
<evidence type="ECO:0000256" key="13">
    <source>
        <dbReference type="ARBA" id="ARBA00024209"/>
    </source>
</evidence>
<dbReference type="UniPathway" id="UPA00143"/>
<evidence type="ECO:0000256" key="10">
    <source>
        <dbReference type="ARBA" id="ARBA00022833"/>
    </source>
</evidence>
<sequence>MSSNPWLIASVVMICAIIILFSYLRIVVLFCWPPQRINFSRNGVPRRQLLDESNTDDPSLRFDSHGLEFSTMHSLPITQFKEESEGEMNKTRSTDCAVCLGEFKEGEWLRHLPSCSHSFHISCIDTWFLNHANCPLCRTEVQSLKLEDLESPVSHHSPPQTLRREDFFRERAAHYELLRSQILQNSVSRRDTIDEN</sequence>
<accession>W9SMD5</accession>
<protein>
    <recommendedName>
        <fullName evidence="4">RING-type E3 ubiquitin transferase</fullName>
        <ecNumber evidence="4">2.3.2.27</ecNumber>
    </recommendedName>
</protein>
<keyword evidence="7" id="KW-0479">Metal-binding</keyword>
<feature type="transmembrane region" description="Helical" evidence="15">
    <location>
        <begin position="6"/>
        <end position="32"/>
    </location>
</feature>
<dbReference type="CDD" id="cd16461">
    <property type="entry name" value="RING-H2_EL5-like"/>
    <property type="match status" value="1"/>
</dbReference>
<evidence type="ECO:0000259" key="16">
    <source>
        <dbReference type="PROSITE" id="PS50089"/>
    </source>
</evidence>
<dbReference type="PANTHER" id="PTHR46913">
    <property type="entry name" value="RING-H2 FINGER PROTEIN ATL16"/>
    <property type="match status" value="1"/>
</dbReference>
<name>W9SMD5_9ROSA</name>
<keyword evidence="12 15" id="KW-0472">Membrane</keyword>
<comment type="catalytic activity">
    <reaction evidence="1">
        <text>S-ubiquitinyl-[E2 ubiquitin-conjugating enzyme]-L-cysteine + [acceptor protein]-L-lysine = [E2 ubiquitin-conjugating enzyme]-L-cysteine + N(6)-ubiquitinyl-[acceptor protein]-L-lysine.</text>
        <dbReference type="EC" id="2.3.2.27"/>
    </reaction>
</comment>
<dbReference type="GO" id="GO:0016567">
    <property type="term" value="P:protein ubiquitination"/>
    <property type="evidence" value="ECO:0007669"/>
    <property type="project" value="UniProtKB-UniPathway"/>
</dbReference>
<dbReference type="GO" id="GO:0061630">
    <property type="term" value="F:ubiquitin protein ligase activity"/>
    <property type="evidence" value="ECO:0007669"/>
    <property type="project" value="UniProtKB-EC"/>
</dbReference>
<dbReference type="EMBL" id="KE346355">
    <property type="protein sequence ID" value="EXC35066.1"/>
    <property type="molecule type" value="Genomic_DNA"/>
</dbReference>
<dbReference type="EC" id="2.3.2.27" evidence="4"/>
<evidence type="ECO:0000256" key="8">
    <source>
        <dbReference type="ARBA" id="ARBA00022771"/>
    </source>
</evidence>
<dbReference type="Gene3D" id="3.30.40.10">
    <property type="entry name" value="Zinc/RING finger domain, C3HC4 (zinc finger)"/>
    <property type="match status" value="1"/>
</dbReference>
<dbReference type="InterPro" id="IPR001841">
    <property type="entry name" value="Znf_RING"/>
</dbReference>
<evidence type="ECO:0000256" key="6">
    <source>
        <dbReference type="ARBA" id="ARBA00022692"/>
    </source>
</evidence>
<dbReference type="eggNOG" id="KOG0800">
    <property type="taxonomic scope" value="Eukaryota"/>
</dbReference>
<evidence type="ECO:0000256" key="4">
    <source>
        <dbReference type="ARBA" id="ARBA00012483"/>
    </source>
</evidence>
<dbReference type="Pfam" id="PF13639">
    <property type="entry name" value="zf-RING_2"/>
    <property type="match status" value="1"/>
</dbReference>
<dbReference type="InterPro" id="IPR044600">
    <property type="entry name" value="ATL1/ATL16-like"/>
</dbReference>
<dbReference type="AlphaFoldDB" id="W9SMD5"/>
<keyword evidence="9" id="KW-0833">Ubl conjugation pathway</keyword>
<evidence type="ECO:0000313" key="17">
    <source>
        <dbReference type="EMBL" id="EXC35066.1"/>
    </source>
</evidence>
<keyword evidence="5" id="KW-0808">Transferase</keyword>
<dbReference type="GO" id="GO:0016020">
    <property type="term" value="C:membrane"/>
    <property type="evidence" value="ECO:0007669"/>
    <property type="project" value="UniProtKB-SubCell"/>
</dbReference>
<dbReference type="FunFam" id="3.30.40.10:FF:000187">
    <property type="entry name" value="E3 ubiquitin-protein ligase ATL6"/>
    <property type="match status" value="1"/>
</dbReference>
<evidence type="ECO:0000256" key="3">
    <source>
        <dbReference type="ARBA" id="ARBA00004906"/>
    </source>
</evidence>
<dbReference type="InterPro" id="IPR013083">
    <property type="entry name" value="Znf_RING/FYVE/PHD"/>
</dbReference>
<evidence type="ECO:0000256" key="2">
    <source>
        <dbReference type="ARBA" id="ARBA00004167"/>
    </source>
</evidence>
<gene>
    <name evidence="17" type="ORF">L484_010848</name>
</gene>